<evidence type="ECO:0000313" key="1">
    <source>
        <dbReference type="EMBL" id="UPK92126.1"/>
    </source>
</evidence>
<reference evidence="1" key="1">
    <citation type="submission" date="2021-11" db="EMBL/GenBank/DDBJ databases">
        <title>Fusarium solani-melongenae Genome sequencing and assembly.</title>
        <authorList>
            <person name="Xie S."/>
            <person name="Huang L."/>
            <person name="Zhang X."/>
        </authorList>
    </citation>
    <scope>NUCLEOTIDE SEQUENCE</scope>
    <source>
        <strain evidence="1">CRI 24-3</strain>
    </source>
</reference>
<name>A0ACD3YT48_FUSSC</name>
<dbReference type="EMBL" id="CP090032">
    <property type="protein sequence ID" value="UPK92126.1"/>
    <property type="molecule type" value="Genomic_DNA"/>
</dbReference>
<sequence>MSCSRRPSLSRGTLPNMASTTTAAHNNSNGRQNLAFNNGDMNSVSDNGVQFNYHNHNSTGTVDIRSVPYASLTTVIVNLPPEVWPLVQELIKPRKSDKESYHAILAKWLTQQSGQPSVAPRHHHLDLLSQATPGTGQWVLSRDEFQRWEDTSSPFRFLFMPGTLGSGKSMLISIIIDYLEKQHRQRKDTICVYLFFHEKDAAAPLATSIWASPILQLLQKQAPGGIAEELTSEFNECLQGSYPLHPSKYFELFKAQANTFKTVYLIIDGLDNCPNSPHETTQQQVLNAIKDLPTNVRTLVSWRIGLDDHHPEASQILPVVPEKSDITAYVKTRIEGDANLHSVLKEHKKIDSVTQSVTDMTSASGMFLLARLHLDTLSKCGTMGNIEKALSKLPDNLDNAFEGAMKQILRKHDFDKELASHVITWVVHAKADLTTPQIQDSFAFHKSNGNSWQGNRPPKGSLVRVCAGLVVEDSDKGTLRLVHESVKRRLKGGIMYKNADLEIAKTCLSCLRADTPDNSSETPLLKYASNHWARHWHDAQDKDPAVHIQIKKFFFSKKKLIRAFRTIPDAPSRTVEGMTGLHAAVFYNLGAHAKTLIKAGADVDAQCSDGQTALHWAVTLGRGRFVKYLVRKDPIRKGANPNIQDASGDTPIHKCLSRPTLSNLEIVKSLVQAKAQLDIIGAKGLTPLSLVIRYGPTSVAKLLIESQPDVNAEVIMKGWTSLRELFSHGHEMETEFEKSPRSARNPSAHGWSPLKRAIDSHVHVLMQLLLDRGVDLNRPTTKDNWLPLIHAVNTGRPNTVQRLLQRQPNPANVNLQDPNTELSPLCLALRYKKGAIAKQLIESGSDLSGEDGDRQTPLIEAVKNNDRDFVSLLIKNKALPNIIDRNKWSALHYAVKGKYKDITWLLVTKGANVNFLGSGGPALLDVALSVDDLPVAWLLRHHGVDIHATDGLGMTALHRACLGGNLSHVRFLLDMGSKTDLKDATKSTPLHHSVLQGLDDVVNLLASRVSQAGGLDQQDDKNNTALILATMLKKQKMVESLLLYGASCDVIGQDGLTALHRAANLGFCDGLKLMVAKTGNIDLADSEGYTALHHAVNSQDSDLDIVDILCDGGADLERQQTDGLSPRELALSLNKQDIADQLAFHATRTYRRVGSNGTREWRG</sequence>
<gene>
    <name evidence="1" type="ORF">LCI18_003061</name>
</gene>
<proteinExistence type="predicted"/>
<protein>
    <submittedName>
        <fullName evidence="1">Uncharacterized protein</fullName>
    </submittedName>
</protein>
<evidence type="ECO:0000313" key="2">
    <source>
        <dbReference type="Proteomes" id="UP000830768"/>
    </source>
</evidence>
<keyword evidence="2" id="KW-1185">Reference proteome</keyword>
<accession>A0ACD3YT48</accession>
<organism evidence="1 2">
    <name type="scientific">Fusarium solani subsp. cucurbitae</name>
    <name type="common">Neocosmosporum cucurbitae</name>
    <dbReference type="NCBI Taxonomy" id="2747967"/>
    <lineage>
        <taxon>Eukaryota</taxon>
        <taxon>Fungi</taxon>
        <taxon>Dikarya</taxon>
        <taxon>Ascomycota</taxon>
        <taxon>Pezizomycotina</taxon>
        <taxon>Sordariomycetes</taxon>
        <taxon>Hypocreomycetidae</taxon>
        <taxon>Hypocreales</taxon>
        <taxon>Nectriaceae</taxon>
        <taxon>Fusarium</taxon>
        <taxon>Fusarium solani species complex</taxon>
    </lineage>
</organism>
<dbReference type="Proteomes" id="UP000830768">
    <property type="component" value="Chromosome 3"/>
</dbReference>